<comment type="caution">
    <text evidence="3">The sequence shown here is derived from an EMBL/GenBank/DDBJ whole genome shotgun (WGS) entry which is preliminary data.</text>
</comment>
<feature type="repeat" description="PPR" evidence="2">
    <location>
        <begin position="439"/>
        <end position="473"/>
    </location>
</feature>
<protein>
    <recommendedName>
        <fullName evidence="5">Pentatricopeptide repeat-containing protein</fullName>
    </recommendedName>
</protein>
<dbReference type="InterPro" id="IPR002885">
    <property type="entry name" value="PPR_rpt"/>
</dbReference>
<name>A0AA88WZV9_9ASTE</name>
<feature type="repeat" description="PPR" evidence="2">
    <location>
        <begin position="404"/>
        <end position="438"/>
    </location>
</feature>
<dbReference type="PROSITE" id="PS51375">
    <property type="entry name" value="PPR"/>
    <property type="match status" value="9"/>
</dbReference>
<dbReference type="InterPro" id="IPR011990">
    <property type="entry name" value="TPR-like_helical_dom_sf"/>
</dbReference>
<dbReference type="PANTHER" id="PTHR47942">
    <property type="entry name" value="TETRATRICOPEPTIDE REPEAT (TPR)-LIKE SUPERFAMILY PROTEIN-RELATED"/>
    <property type="match status" value="1"/>
</dbReference>
<feature type="repeat" description="PPR" evidence="2">
    <location>
        <begin position="322"/>
        <end position="356"/>
    </location>
</feature>
<reference evidence="3" key="1">
    <citation type="submission" date="2022-12" db="EMBL/GenBank/DDBJ databases">
        <title>Draft genome assemblies for two species of Escallonia (Escalloniales).</title>
        <authorList>
            <person name="Chanderbali A."/>
            <person name="Dervinis C."/>
            <person name="Anghel I."/>
            <person name="Soltis D."/>
            <person name="Soltis P."/>
            <person name="Zapata F."/>
        </authorList>
    </citation>
    <scope>NUCLEOTIDE SEQUENCE</scope>
    <source>
        <strain evidence="3">UCBG64.0493</strain>
        <tissue evidence="3">Leaf</tissue>
    </source>
</reference>
<dbReference type="Proteomes" id="UP001188597">
    <property type="component" value="Unassembled WGS sequence"/>
</dbReference>
<feature type="repeat" description="PPR" evidence="2">
    <location>
        <begin position="182"/>
        <end position="216"/>
    </location>
</feature>
<feature type="repeat" description="PPR" evidence="2">
    <location>
        <begin position="252"/>
        <end position="286"/>
    </location>
</feature>
<keyword evidence="4" id="KW-1185">Reference proteome</keyword>
<sequence length="572" mass="65278">MNRPSISSVNHQRFNSINFTINSVLKAAFSSSSSALETLTDPATKSVSNQFYNLLPHTQNPNNIVNLICASLKQDIPSLTHVHKDIQQLIPYLGSQEISRVLLSCLSDSFAALTFFNWVKNGLGLKPNAHNYCLIVHILAWSRNYSQAMKLLSELIVLDSGVLENVDVFTDLVLCTGECSWDPVVFDMLIKAYVKADMIREGFRTFRRMVKFKFVPNVMAVNCLLNGLSRFNYREKCWELYEDMGRIGIRPNLYTFNILTNVFCKAGNVDNLKEFVEKMEEEGFDSDIVTYNTLIDSYCKKGRLKDARYLFRIMYIRGVIPDLVTHTALINGLCKEGNVKEAHQLFHQMFHRGLRPNVVLYNTLINGYCKEGMMQDARRVGREGRPFAAKSLLGRMLRDGNEPNLEVYNELIDSLCKCNFVEEAVLLKAEMVYEGIKPNIATFRAIIGCLCRLSRSMEGETLMRELVDSSVFPDIVISRALINGHCNERNICKAKSLLSFFAEKFQMFDMECYNTIVRVLHENGEIAKLMEFQDRMLKVGFEPTSLTCKYMIGGLWRAMGVDKKQSSCVLRM</sequence>
<evidence type="ECO:0000313" key="4">
    <source>
        <dbReference type="Proteomes" id="UP001188597"/>
    </source>
</evidence>
<evidence type="ECO:0000313" key="3">
    <source>
        <dbReference type="EMBL" id="KAK3036564.1"/>
    </source>
</evidence>
<dbReference type="EMBL" id="JAVXUP010000145">
    <property type="protein sequence ID" value="KAK3036564.1"/>
    <property type="molecule type" value="Genomic_DNA"/>
</dbReference>
<gene>
    <name evidence="3" type="ORF">RJ639_031005</name>
</gene>
<dbReference type="Pfam" id="PF12854">
    <property type="entry name" value="PPR_1"/>
    <property type="match status" value="1"/>
</dbReference>
<dbReference type="Pfam" id="PF01535">
    <property type="entry name" value="PPR"/>
    <property type="match status" value="1"/>
</dbReference>
<dbReference type="InterPro" id="IPR051222">
    <property type="entry name" value="PPR/CCM1_RNA-binding"/>
</dbReference>
<keyword evidence="1" id="KW-0677">Repeat</keyword>
<feature type="repeat" description="PPR" evidence="2">
    <location>
        <begin position="509"/>
        <end position="543"/>
    </location>
</feature>
<feature type="repeat" description="PPR" evidence="2">
    <location>
        <begin position="217"/>
        <end position="251"/>
    </location>
</feature>
<feature type="repeat" description="PPR" evidence="2">
    <location>
        <begin position="287"/>
        <end position="321"/>
    </location>
</feature>
<proteinExistence type="predicted"/>
<dbReference type="AlphaFoldDB" id="A0AA88WZV9"/>
<evidence type="ECO:0000256" key="2">
    <source>
        <dbReference type="PROSITE-ProRule" id="PRU00708"/>
    </source>
</evidence>
<evidence type="ECO:0008006" key="5">
    <source>
        <dbReference type="Google" id="ProtNLM"/>
    </source>
</evidence>
<dbReference type="Pfam" id="PF13041">
    <property type="entry name" value="PPR_2"/>
    <property type="match status" value="3"/>
</dbReference>
<feature type="repeat" description="PPR" evidence="2">
    <location>
        <begin position="357"/>
        <end position="391"/>
    </location>
</feature>
<organism evidence="3 4">
    <name type="scientific">Escallonia herrerae</name>
    <dbReference type="NCBI Taxonomy" id="1293975"/>
    <lineage>
        <taxon>Eukaryota</taxon>
        <taxon>Viridiplantae</taxon>
        <taxon>Streptophyta</taxon>
        <taxon>Embryophyta</taxon>
        <taxon>Tracheophyta</taxon>
        <taxon>Spermatophyta</taxon>
        <taxon>Magnoliopsida</taxon>
        <taxon>eudicotyledons</taxon>
        <taxon>Gunneridae</taxon>
        <taxon>Pentapetalae</taxon>
        <taxon>asterids</taxon>
        <taxon>campanulids</taxon>
        <taxon>Escalloniales</taxon>
        <taxon>Escalloniaceae</taxon>
        <taxon>Escallonia</taxon>
    </lineage>
</organism>
<dbReference type="Gene3D" id="1.25.40.10">
    <property type="entry name" value="Tetratricopeptide repeat domain"/>
    <property type="match status" value="4"/>
</dbReference>
<dbReference type="NCBIfam" id="TIGR00756">
    <property type="entry name" value="PPR"/>
    <property type="match status" value="6"/>
</dbReference>
<accession>A0AA88WZV9</accession>
<dbReference type="PANTHER" id="PTHR47942:SF16">
    <property type="entry name" value="PENTATRICOPEPTIDE REPEAT DOMAIN CONTAINING PROTEIN-RELATED"/>
    <property type="match status" value="1"/>
</dbReference>
<evidence type="ECO:0000256" key="1">
    <source>
        <dbReference type="ARBA" id="ARBA00022737"/>
    </source>
</evidence>